<dbReference type="EMBL" id="JACGCM010001166">
    <property type="protein sequence ID" value="KAF6160185.1"/>
    <property type="molecule type" value="Genomic_DNA"/>
</dbReference>
<evidence type="ECO:0000313" key="2">
    <source>
        <dbReference type="EMBL" id="KAF6160185.1"/>
    </source>
</evidence>
<protein>
    <submittedName>
        <fullName evidence="2">Uncharacterized protein</fullName>
    </submittedName>
</protein>
<dbReference type="PANTHER" id="PTHR47481:SF35">
    <property type="entry name" value="ZINC FINGER, CCHC-TYPE-RELATED"/>
    <property type="match status" value="1"/>
</dbReference>
<dbReference type="AlphaFoldDB" id="A0A7J7MZ41"/>
<feature type="region of interest" description="Disordered" evidence="1">
    <location>
        <begin position="165"/>
        <end position="189"/>
    </location>
</feature>
<proteinExistence type="predicted"/>
<name>A0A7J7MZ41_9MAGN</name>
<comment type="caution">
    <text evidence="2">The sequence shown here is derived from an EMBL/GenBank/DDBJ whole genome shotgun (WGS) entry which is preliminary data.</text>
</comment>
<organism evidence="2 3">
    <name type="scientific">Kingdonia uniflora</name>
    <dbReference type="NCBI Taxonomy" id="39325"/>
    <lineage>
        <taxon>Eukaryota</taxon>
        <taxon>Viridiplantae</taxon>
        <taxon>Streptophyta</taxon>
        <taxon>Embryophyta</taxon>
        <taxon>Tracheophyta</taxon>
        <taxon>Spermatophyta</taxon>
        <taxon>Magnoliopsida</taxon>
        <taxon>Ranunculales</taxon>
        <taxon>Circaeasteraceae</taxon>
        <taxon>Kingdonia</taxon>
    </lineage>
</organism>
<keyword evidence="3" id="KW-1185">Reference proteome</keyword>
<gene>
    <name evidence="2" type="ORF">GIB67_016621</name>
</gene>
<dbReference type="PANTHER" id="PTHR47481">
    <property type="match status" value="1"/>
</dbReference>
<sequence>MMVDKDNKEVENPDFKSRKICDQLVLSLINSLLSEGAMSEVLGITTSRDVWKTLDEIFSQKSMTREIQLKYELQTMKKGSKTVGKFVRKFKSACDQLAVMGSHISEMDKVHWFLRSLGSDYSTFSISLMSLTSLPSLREVVPKAVSHDLFIKSLNDQSTHDVAFTAQRGGGRSGPGGRYNRGRFGRGGGQNNLSQPISYGYRNHYNRGSFMKGSRFTSNERHRAPPSNNQRTGSQNIFTFGAVCQLCVKGGYGAIARRWNGLPIAVICGCVRGHNLLVHELQAVLGGESNIAVDGFAKLFTEYGHSAFLSDEISDDMERIIDEDARVKVGAHVEDGGEVQVTGGSQIQSESAQAALRAQPTLPIDCDANIDSVRGNCESSFGRNCEGEAAVNNEEVTLLILVCSGASSSIERG</sequence>
<accession>A0A7J7MZ41</accession>
<reference evidence="2 3" key="1">
    <citation type="journal article" date="2020" name="IScience">
        <title>Genome Sequencing of the Endangered Kingdonia uniflora (Circaeasteraceae, Ranunculales) Reveals Potential Mechanisms of Evolutionary Specialization.</title>
        <authorList>
            <person name="Sun Y."/>
            <person name="Deng T."/>
            <person name="Zhang A."/>
            <person name="Moore M.J."/>
            <person name="Landis J.B."/>
            <person name="Lin N."/>
            <person name="Zhang H."/>
            <person name="Zhang X."/>
            <person name="Huang J."/>
            <person name="Zhang X."/>
            <person name="Sun H."/>
            <person name="Wang H."/>
        </authorList>
    </citation>
    <scope>NUCLEOTIDE SEQUENCE [LARGE SCALE GENOMIC DNA]</scope>
    <source>
        <strain evidence="2">TB1705</strain>
        <tissue evidence="2">Leaf</tissue>
    </source>
</reference>
<dbReference type="OrthoDB" id="1912561at2759"/>
<evidence type="ECO:0000313" key="3">
    <source>
        <dbReference type="Proteomes" id="UP000541444"/>
    </source>
</evidence>
<dbReference type="Proteomes" id="UP000541444">
    <property type="component" value="Unassembled WGS sequence"/>
</dbReference>
<dbReference type="Pfam" id="PF14223">
    <property type="entry name" value="Retrotran_gag_2"/>
    <property type="match status" value="1"/>
</dbReference>
<feature type="compositionally biased region" description="Gly residues" evidence="1">
    <location>
        <begin position="168"/>
        <end position="189"/>
    </location>
</feature>
<evidence type="ECO:0000256" key="1">
    <source>
        <dbReference type="SAM" id="MobiDB-lite"/>
    </source>
</evidence>